<dbReference type="PANTHER" id="PTHR43806:SF11">
    <property type="entry name" value="CEREVISIN-RELATED"/>
    <property type="match status" value="1"/>
</dbReference>
<dbReference type="PROSITE" id="PS00136">
    <property type="entry name" value="SUBTILASE_ASP"/>
    <property type="match status" value="1"/>
</dbReference>
<dbReference type="InterPro" id="IPR036852">
    <property type="entry name" value="Peptidase_S8/S53_dom_sf"/>
</dbReference>
<dbReference type="HOGENOM" id="CLU_011263_15_0_9"/>
<keyword evidence="9" id="KW-0106">Calcium</keyword>
<feature type="active site" description="Charge relay system" evidence="10">
    <location>
        <position position="100"/>
    </location>
</feature>
<evidence type="ECO:0000256" key="1">
    <source>
        <dbReference type="ARBA" id="ARBA00001913"/>
    </source>
</evidence>
<dbReference type="GO" id="GO:0004252">
    <property type="term" value="F:serine-type endopeptidase activity"/>
    <property type="evidence" value="ECO:0007669"/>
    <property type="project" value="UniProtKB-UniRule"/>
</dbReference>
<keyword evidence="13" id="KW-1185">Reference proteome</keyword>
<evidence type="ECO:0000256" key="3">
    <source>
        <dbReference type="ARBA" id="ARBA00011073"/>
    </source>
</evidence>
<evidence type="ECO:0000256" key="2">
    <source>
        <dbReference type="ARBA" id="ARBA00004613"/>
    </source>
</evidence>
<geneLocation type="plasmid" evidence="12 13">
    <name>pBpOF4-02</name>
</geneLocation>
<keyword evidence="4" id="KW-0964">Secreted</keyword>
<evidence type="ECO:0000256" key="6">
    <source>
        <dbReference type="ARBA" id="ARBA00022723"/>
    </source>
</evidence>
<comment type="similarity">
    <text evidence="3 10">Belongs to the peptidase S8 family.</text>
</comment>
<dbReference type="KEGG" id="bpf:BpOF4_21954"/>
<protein>
    <submittedName>
        <fullName evidence="12">Peptidase S8 and S53 subtilisin kexin sedolisin</fullName>
    </submittedName>
</protein>
<gene>
    <name evidence="12" type="ordered locus">BpOF4_21954</name>
</gene>
<dbReference type="MEROPS" id="S08.149"/>
<dbReference type="InterPro" id="IPR034202">
    <property type="entry name" value="Subtilisin_Carlsberg-like"/>
</dbReference>
<dbReference type="InterPro" id="IPR000209">
    <property type="entry name" value="Peptidase_S8/S53_dom"/>
</dbReference>
<evidence type="ECO:0000256" key="8">
    <source>
        <dbReference type="ARBA" id="ARBA00022825"/>
    </source>
</evidence>
<dbReference type="PROSITE" id="PS51892">
    <property type="entry name" value="SUBTILASE"/>
    <property type="match status" value="1"/>
</dbReference>
<dbReference type="InterPro" id="IPR015500">
    <property type="entry name" value="Peptidase_S8_subtilisin-rel"/>
</dbReference>
<dbReference type="Proteomes" id="UP000001544">
    <property type="component" value="Plasmid pBpOF4-02"/>
</dbReference>
<evidence type="ECO:0000313" key="12">
    <source>
        <dbReference type="EMBL" id="ADC52386.1"/>
    </source>
</evidence>
<dbReference type="InterPro" id="IPR023827">
    <property type="entry name" value="Peptidase_S8_Asp-AS"/>
</dbReference>
<evidence type="ECO:0000256" key="7">
    <source>
        <dbReference type="ARBA" id="ARBA00022801"/>
    </source>
</evidence>
<dbReference type="GO" id="GO:0006508">
    <property type="term" value="P:proteolysis"/>
    <property type="evidence" value="ECO:0007669"/>
    <property type="project" value="UniProtKB-KW"/>
</dbReference>
<dbReference type="InterPro" id="IPR022398">
    <property type="entry name" value="Peptidase_S8_His-AS"/>
</dbReference>
<evidence type="ECO:0000259" key="11">
    <source>
        <dbReference type="Pfam" id="PF00082"/>
    </source>
</evidence>
<keyword evidence="7 10" id="KW-0378">Hydrolase</keyword>
<dbReference type="Gene3D" id="3.40.50.200">
    <property type="entry name" value="Peptidase S8/S53 domain"/>
    <property type="match status" value="1"/>
</dbReference>
<evidence type="ECO:0000256" key="9">
    <source>
        <dbReference type="ARBA" id="ARBA00022837"/>
    </source>
</evidence>
<keyword evidence="5 10" id="KW-0645">Protease</keyword>
<comment type="subcellular location">
    <subcellularLocation>
        <location evidence="2">Secreted</location>
    </subcellularLocation>
</comment>
<dbReference type="Pfam" id="PF00082">
    <property type="entry name" value="Peptidase_S8"/>
    <property type="match status" value="1"/>
</dbReference>
<reference evidence="12 13" key="1">
    <citation type="journal article" date="2011" name="Environ. Microbiol.">
        <title>Genome of alkaliphilic Bacillus pseudofirmus OF4 reveals adaptations that support the ability to grow in an external pH range from 7.5 to 11.4.</title>
        <authorList>
            <person name="Janto B."/>
            <person name="Ahmed A."/>
            <person name="Ito M."/>
            <person name="Liu J."/>
            <person name="Hicks D.B."/>
            <person name="Pagni S."/>
            <person name="Fackelmayer O.J."/>
            <person name="Smith T.A."/>
            <person name="Earl J."/>
            <person name="Elbourne L.D."/>
            <person name="Hassan K."/>
            <person name="Paulsen I.T."/>
            <person name="Kolsto A.B."/>
            <person name="Tourasse N.J."/>
            <person name="Ehrlich G.D."/>
            <person name="Boissy R."/>
            <person name="Ivey D.M."/>
            <person name="Li G."/>
            <person name="Xue Y."/>
            <person name="Ma Y."/>
            <person name="Hu F.Z."/>
            <person name="Krulwich T.A."/>
        </authorList>
    </citation>
    <scope>NUCLEOTIDE SEQUENCE [LARGE SCALE GENOMIC DNA]</scope>
    <source>
        <strain evidence="13">ATCC BAA-2126 / JCM 17055 / OF4</strain>
    </source>
</reference>
<keyword evidence="8 10" id="KW-0720">Serine protease</keyword>
<name>D3G210_ALKPO</name>
<dbReference type="SUPFAM" id="SSF52743">
    <property type="entry name" value="Subtilisin-like"/>
    <property type="match status" value="1"/>
</dbReference>
<comment type="cofactor">
    <cofactor evidence="1">
        <name>Ca(2+)</name>
        <dbReference type="ChEBI" id="CHEBI:29108"/>
    </cofactor>
</comment>
<accession>D3G210</accession>
<feature type="active site" description="Charge relay system" evidence="10">
    <location>
        <position position="67"/>
    </location>
</feature>
<feature type="domain" description="Peptidase S8/S53" evidence="11">
    <location>
        <begin position="59"/>
        <end position="302"/>
    </location>
</feature>
<dbReference type="PROSITE" id="PS00137">
    <property type="entry name" value="SUBTILASE_HIS"/>
    <property type="match status" value="1"/>
</dbReference>
<dbReference type="PRINTS" id="PR00723">
    <property type="entry name" value="SUBTILISIN"/>
</dbReference>
<dbReference type="GO" id="GO:0005576">
    <property type="term" value="C:extracellular region"/>
    <property type="evidence" value="ECO:0007669"/>
    <property type="project" value="UniProtKB-SubCell"/>
</dbReference>
<keyword evidence="6" id="KW-0479">Metal-binding</keyword>
<evidence type="ECO:0000313" key="13">
    <source>
        <dbReference type="Proteomes" id="UP000001544"/>
    </source>
</evidence>
<sequence length="308" mass="33133">MKIIISVLLSLLFIGLISWFYNGYEETPAISNIETDGQIYPWGLKAIGVNDSINSLPKKTIKVAVLDSGIYREHEDLTGKVVAEFNAINPGEPVVDDFGHGTAIAGIIAANDNNIGIVGVTPNVELYDVKVLDETGRGDAENLVSAIEWCISQEVDVINVSFGYQSESLVLKRAINNALGSGIIIVAASGNTYGMGVDFPAKYEDVFSITAVDQNLVRVNSSAKGKIDFAAPGIDILSTDREGGYSQFEGTSFATAYASGFIARILQHYSKELSHEEIKDLLIENTVELDGGNAPSIEYGYGLLKLNN</sequence>
<feature type="active site" description="Charge relay system" evidence="10">
    <location>
        <position position="252"/>
    </location>
</feature>
<organism evidence="12 13">
    <name type="scientific">Alkalihalophilus pseudofirmus (strain ATCC BAA-2126 / JCM 17055 / OF4)</name>
    <name type="common">Bacillus pseudofirmus</name>
    <dbReference type="NCBI Taxonomy" id="398511"/>
    <lineage>
        <taxon>Bacteria</taxon>
        <taxon>Bacillati</taxon>
        <taxon>Bacillota</taxon>
        <taxon>Bacilli</taxon>
        <taxon>Bacillales</taxon>
        <taxon>Bacillaceae</taxon>
        <taxon>Alkalihalophilus</taxon>
    </lineage>
</organism>
<dbReference type="AlphaFoldDB" id="D3G210"/>
<keyword evidence="12" id="KW-0614">Plasmid</keyword>
<dbReference type="InterPro" id="IPR050131">
    <property type="entry name" value="Peptidase_S8_subtilisin-like"/>
</dbReference>
<dbReference type="PANTHER" id="PTHR43806">
    <property type="entry name" value="PEPTIDASE S8"/>
    <property type="match status" value="1"/>
</dbReference>
<evidence type="ECO:0000256" key="10">
    <source>
        <dbReference type="PROSITE-ProRule" id="PRU01240"/>
    </source>
</evidence>
<dbReference type="GO" id="GO:0046872">
    <property type="term" value="F:metal ion binding"/>
    <property type="evidence" value="ECO:0007669"/>
    <property type="project" value="UniProtKB-KW"/>
</dbReference>
<dbReference type="RefSeq" id="WP_012961288.1">
    <property type="nucleotide sequence ID" value="NC_013793.1"/>
</dbReference>
<dbReference type="EMBL" id="CP001880">
    <property type="protein sequence ID" value="ADC52386.1"/>
    <property type="molecule type" value="Genomic_DNA"/>
</dbReference>
<dbReference type="CDD" id="cd07477">
    <property type="entry name" value="Peptidases_S8_Subtilisin_subset"/>
    <property type="match status" value="1"/>
</dbReference>
<evidence type="ECO:0000256" key="4">
    <source>
        <dbReference type="ARBA" id="ARBA00022525"/>
    </source>
</evidence>
<proteinExistence type="inferred from homology"/>
<evidence type="ECO:0000256" key="5">
    <source>
        <dbReference type="ARBA" id="ARBA00022670"/>
    </source>
</evidence>